<dbReference type="PANTHER" id="PTHR23090:SF9">
    <property type="entry name" value="GLUTAMINE-DEPENDENT NAD(+) SYNTHETASE"/>
    <property type="match status" value="1"/>
</dbReference>
<evidence type="ECO:0000313" key="7">
    <source>
        <dbReference type="EMBL" id="PRM86843.1"/>
    </source>
</evidence>
<evidence type="ECO:0000313" key="8">
    <source>
        <dbReference type="Proteomes" id="UP000238649"/>
    </source>
</evidence>
<dbReference type="SUPFAM" id="SSF52402">
    <property type="entry name" value="Adenine nucleotide alpha hydrolases-like"/>
    <property type="match status" value="1"/>
</dbReference>
<dbReference type="PANTHER" id="PTHR23090">
    <property type="entry name" value="NH 3 /GLUTAMINE-DEPENDENT NAD + SYNTHETASE"/>
    <property type="match status" value="1"/>
</dbReference>
<dbReference type="UniPathway" id="UPA00253"/>
<dbReference type="Gene3D" id="3.60.110.10">
    <property type="entry name" value="Carbon-nitrogen hydrolase"/>
    <property type="match status" value="1"/>
</dbReference>
<evidence type="ECO:0000256" key="1">
    <source>
        <dbReference type="ARBA" id="ARBA00004790"/>
    </source>
</evidence>
<dbReference type="Pfam" id="PF02540">
    <property type="entry name" value="NAD_synthase"/>
    <property type="match status" value="1"/>
</dbReference>
<protein>
    <submittedName>
        <fullName evidence="7">NAD+ synthase</fullName>
        <ecNumber evidence="7">6.3.5.1</ecNumber>
    </submittedName>
</protein>
<evidence type="ECO:0000256" key="2">
    <source>
        <dbReference type="ARBA" id="ARBA00022598"/>
    </source>
</evidence>
<name>A0A2S9SJU6_9BACT</name>
<feature type="non-terminal residue" evidence="7">
    <location>
        <position position="1"/>
    </location>
</feature>
<dbReference type="SUPFAM" id="SSF56317">
    <property type="entry name" value="Carbon-nitrogen hydrolase"/>
    <property type="match status" value="1"/>
</dbReference>
<dbReference type="GO" id="GO:0005524">
    <property type="term" value="F:ATP binding"/>
    <property type="evidence" value="ECO:0007669"/>
    <property type="project" value="UniProtKB-KW"/>
</dbReference>
<dbReference type="Proteomes" id="UP000238649">
    <property type="component" value="Unassembled WGS sequence"/>
</dbReference>
<dbReference type="EC" id="6.3.5.1" evidence="7"/>
<organism evidence="7 8">
    <name type="scientific">Aliarcobacter cryaerophilus</name>
    <dbReference type="NCBI Taxonomy" id="28198"/>
    <lineage>
        <taxon>Bacteria</taxon>
        <taxon>Pseudomonadati</taxon>
        <taxon>Campylobacterota</taxon>
        <taxon>Epsilonproteobacteria</taxon>
        <taxon>Campylobacterales</taxon>
        <taxon>Arcobacteraceae</taxon>
        <taxon>Aliarcobacter</taxon>
    </lineage>
</organism>
<keyword evidence="2 7" id="KW-0436">Ligase</keyword>
<dbReference type="RefSeq" id="WP_265735157.1">
    <property type="nucleotide sequence ID" value="NZ_NXGH01000111.1"/>
</dbReference>
<dbReference type="InterPro" id="IPR003694">
    <property type="entry name" value="NAD_synthase"/>
</dbReference>
<sequence>RGHKLAMLICEVLWQPGPVLAAKAAASELLLTINASPYDQGKPWIRRELMTERCSQTGLPLVYLNQVCGQDEMIFDGCSKVFNSQGELTHKLTPFAEELALVNFADGQPVKEREPSAPLEPLAETYQALVLAVHDYITKNTFQGAVLSLSGGVDSALNLAIAADAIGAEQLTAEIMP</sequence>
<comment type="pathway">
    <text evidence="1">Cofactor biosynthesis; NAD(+) biosynthesis.</text>
</comment>
<proteinExistence type="predicted"/>
<dbReference type="Gene3D" id="3.40.50.620">
    <property type="entry name" value="HUPs"/>
    <property type="match status" value="1"/>
</dbReference>
<dbReference type="GO" id="GO:0005737">
    <property type="term" value="C:cytoplasm"/>
    <property type="evidence" value="ECO:0007669"/>
    <property type="project" value="InterPro"/>
</dbReference>
<dbReference type="InterPro" id="IPR003010">
    <property type="entry name" value="C-N_Hydrolase"/>
</dbReference>
<dbReference type="AlphaFoldDB" id="A0A2S9SJU6"/>
<feature type="domain" description="CN hydrolase" evidence="6">
    <location>
        <begin position="1"/>
        <end position="109"/>
    </location>
</feature>
<dbReference type="GO" id="GO:0009435">
    <property type="term" value="P:NAD+ biosynthetic process"/>
    <property type="evidence" value="ECO:0007669"/>
    <property type="project" value="UniProtKB-UniPathway"/>
</dbReference>
<accession>A0A2S9SJU6</accession>
<reference evidence="7 8" key="1">
    <citation type="submission" date="2017-09" db="EMBL/GenBank/DDBJ databases">
        <title>Reassesment of A. cryaerophilus.</title>
        <authorList>
            <person name="Perez-Cataluna A."/>
            <person name="Collado L."/>
            <person name="Salgado O."/>
            <person name="Lefinanco V."/>
            <person name="Figueras M.J."/>
        </authorList>
    </citation>
    <scope>NUCLEOTIDE SEQUENCE [LARGE SCALE GENOMIC DNA]</scope>
    <source>
        <strain evidence="7 8">LMG 9871</strain>
    </source>
</reference>
<evidence type="ECO:0000259" key="6">
    <source>
        <dbReference type="PROSITE" id="PS50263"/>
    </source>
</evidence>
<evidence type="ECO:0000256" key="5">
    <source>
        <dbReference type="ARBA" id="ARBA00023027"/>
    </source>
</evidence>
<feature type="non-terminal residue" evidence="7">
    <location>
        <position position="177"/>
    </location>
</feature>
<keyword evidence="4" id="KW-0067">ATP-binding</keyword>
<evidence type="ECO:0000256" key="4">
    <source>
        <dbReference type="ARBA" id="ARBA00022840"/>
    </source>
</evidence>
<dbReference type="InterPro" id="IPR014729">
    <property type="entry name" value="Rossmann-like_a/b/a_fold"/>
</dbReference>
<evidence type="ECO:0000256" key="3">
    <source>
        <dbReference type="ARBA" id="ARBA00022741"/>
    </source>
</evidence>
<dbReference type="EMBL" id="NXGH01000111">
    <property type="protein sequence ID" value="PRM86843.1"/>
    <property type="molecule type" value="Genomic_DNA"/>
</dbReference>
<dbReference type="GO" id="GO:0004359">
    <property type="term" value="F:glutaminase activity"/>
    <property type="evidence" value="ECO:0007669"/>
    <property type="project" value="InterPro"/>
</dbReference>
<keyword evidence="3" id="KW-0547">Nucleotide-binding</keyword>
<comment type="caution">
    <text evidence="7">The sequence shown here is derived from an EMBL/GenBank/DDBJ whole genome shotgun (WGS) entry which is preliminary data.</text>
</comment>
<dbReference type="PROSITE" id="PS50263">
    <property type="entry name" value="CN_HYDROLASE"/>
    <property type="match status" value="1"/>
</dbReference>
<keyword evidence="5" id="KW-0520">NAD</keyword>
<dbReference type="GO" id="GO:0003952">
    <property type="term" value="F:NAD+ synthase (glutamine-hydrolyzing) activity"/>
    <property type="evidence" value="ECO:0007669"/>
    <property type="project" value="UniProtKB-EC"/>
</dbReference>
<dbReference type="InterPro" id="IPR036526">
    <property type="entry name" value="C-N_Hydrolase_sf"/>
</dbReference>
<gene>
    <name evidence="7" type="ORF">CJ671_10770</name>
</gene>
<dbReference type="InterPro" id="IPR022310">
    <property type="entry name" value="NAD/GMP_synthase"/>
</dbReference>